<organism evidence="5 6">
    <name type="scientific">Ancylobacter crimeensis</name>
    <dbReference type="NCBI Taxonomy" id="2579147"/>
    <lineage>
        <taxon>Bacteria</taxon>
        <taxon>Pseudomonadati</taxon>
        <taxon>Pseudomonadota</taxon>
        <taxon>Alphaproteobacteria</taxon>
        <taxon>Hyphomicrobiales</taxon>
        <taxon>Xanthobacteraceae</taxon>
        <taxon>Ancylobacter</taxon>
    </lineage>
</organism>
<feature type="chain" id="PRO_5046623955" evidence="3">
    <location>
        <begin position="36"/>
        <end position="277"/>
    </location>
</feature>
<dbReference type="Gene3D" id="2.40.128.10">
    <property type="match status" value="2"/>
</dbReference>
<evidence type="ECO:0000256" key="1">
    <source>
        <dbReference type="ARBA" id="ARBA00022729"/>
    </source>
</evidence>
<name>A0ABT0DGR5_9HYPH</name>
<dbReference type="EMBL" id="JALKCH010000016">
    <property type="protein sequence ID" value="MCK0198947.1"/>
    <property type="molecule type" value="Genomic_DNA"/>
</dbReference>
<gene>
    <name evidence="5" type="ORF">MWN34_18780</name>
</gene>
<evidence type="ECO:0000313" key="6">
    <source>
        <dbReference type="Proteomes" id="UP001203284"/>
    </source>
</evidence>
<feature type="signal peptide" evidence="3">
    <location>
        <begin position="1"/>
        <end position="35"/>
    </location>
</feature>
<keyword evidence="1 3" id="KW-0732">Signal</keyword>
<dbReference type="Proteomes" id="UP001203284">
    <property type="component" value="Unassembled WGS sequence"/>
</dbReference>
<dbReference type="RefSeq" id="WP_247030848.1">
    <property type="nucleotide sequence ID" value="NZ_JALKCH010000016.1"/>
</dbReference>
<dbReference type="Pfam" id="PF02974">
    <property type="entry name" value="Inh"/>
    <property type="match status" value="2"/>
</dbReference>
<dbReference type="GO" id="GO:0030414">
    <property type="term" value="F:peptidase inhibitor activity"/>
    <property type="evidence" value="ECO:0007669"/>
    <property type="project" value="UniProtKB-KW"/>
</dbReference>
<dbReference type="InterPro" id="IPR021140">
    <property type="entry name" value="Inh/Omp19"/>
</dbReference>
<feature type="region of interest" description="Disordered" evidence="2">
    <location>
        <begin position="40"/>
        <end position="72"/>
    </location>
</feature>
<comment type="caution">
    <text evidence="5">The sequence shown here is derived from an EMBL/GenBank/DDBJ whole genome shotgun (WGS) entry which is preliminary data.</text>
</comment>
<accession>A0ABT0DGR5</accession>
<evidence type="ECO:0000256" key="3">
    <source>
        <dbReference type="SAM" id="SignalP"/>
    </source>
</evidence>
<dbReference type="InterPro" id="IPR016085">
    <property type="entry name" value="Protease_inh_B-barrel_dom"/>
</dbReference>
<proteinExistence type="predicted"/>
<reference evidence="5 6" key="1">
    <citation type="submission" date="2022-04" db="EMBL/GenBank/DDBJ databases">
        <authorList>
            <person name="Grouzdev D.S."/>
            <person name="Pantiukh K.S."/>
            <person name="Krutkina M.S."/>
        </authorList>
    </citation>
    <scope>NUCLEOTIDE SEQUENCE [LARGE SCALE GENOMIC DNA]</scope>
    <source>
        <strain evidence="5 6">6x-1</strain>
    </source>
</reference>
<sequence>MAATLPAPVRRSLIALSRLAFAGLFALVLALPAMAASKTKPVPDAAQPAGDKDAGDDAAAAPGPAQPPPAQTLAGNYRLTNADGDRVCPLTLLGTKLPNGRFGVDLDRKACGGAILFAADIAAWRPGVGDSILIETKQNKLIAEFTEGMGGIWEALREDDGVYFLVNPALAETAPGATPAELAGAWQLTRPADSTDRGAQCRLTLREQPAGGDTLSLTLDPECSALLGRFAAVSWRIDGGDILLLDAAGDRLRFAQQEDGGFSRVPEAERPLLLVRP</sequence>
<feature type="domain" description="Alkaline proteinase inhibitor/ Outer membrane lipoprotein Omp19" evidence="4">
    <location>
        <begin position="178"/>
        <end position="276"/>
    </location>
</feature>
<evidence type="ECO:0000313" key="5">
    <source>
        <dbReference type="EMBL" id="MCK0198947.1"/>
    </source>
</evidence>
<protein>
    <submittedName>
        <fullName evidence="5">Protease inhibitor Inh/omp19 family protein</fullName>
    </submittedName>
</protein>
<keyword evidence="5" id="KW-0646">Protease inhibitor</keyword>
<feature type="domain" description="Alkaline proteinase inhibitor/ Outer membrane lipoprotein Omp19" evidence="4">
    <location>
        <begin position="70"/>
        <end position="163"/>
    </location>
</feature>
<evidence type="ECO:0000259" key="4">
    <source>
        <dbReference type="Pfam" id="PF02974"/>
    </source>
</evidence>
<dbReference type="SUPFAM" id="SSF50882">
    <property type="entry name" value="beta-Barrel protease inhibitors"/>
    <property type="match status" value="2"/>
</dbReference>
<evidence type="ECO:0000256" key="2">
    <source>
        <dbReference type="SAM" id="MobiDB-lite"/>
    </source>
</evidence>
<keyword evidence="6" id="KW-1185">Reference proteome</keyword>